<dbReference type="EMBL" id="GBRH01253429">
    <property type="protein sequence ID" value="JAD44466.1"/>
    <property type="molecule type" value="Transcribed_RNA"/>
</dbReference>
<reference evidence="1" key="1">
    <citation type="submission" date="2014-09" db="EMBL/GenBank/DDBJ databases">
        <authorList>
            <person name="Magalhaes I.L.F."/>
            <person name="Oliveira U."/>
            <person name="Santos F.R."/>
            <person name="Vidigal T.H.D.A."/>
            <person name="Brescovit A.D."/>
            <person name="Santos A.J."/>
        </authorList>
    </citation>
    <scope>NUCLEOTIDE SEQUENCE</scope>
    <source>
        <tissue evidence="1">Shoot tissue taken approximately 20 cm above the soil surface</tissue>
    </source>
</reference>
<sequence>MSKMLSTSFRMANCWVTGWMKLSKNGMSRRKDSMRKQDCLMTISLQWLKMMNQDDFDEITQMLLE</sequence>
<dbReference type="AlphaFoldDB" id="A0A0A9A058"/>
<proteinExistence type="predicted"/>
<protein>
    <submittedName>
        <fullName evidence="1">Uncharacterized protein</fullName>
    </submittedName>
</protein>
<organism evidence="1">
    <name type="scientific">Arundo donax</name>
    <name type="common">Giant reed</name>
    <name type="synonym">Donax arundinaceus</name>
    <dbReference type="NCBI Taxonomy" id="35708"/>
    <lineage>
        <taxon>Eukaryota</taxon>
        <taxon>Viridiplantae</taxon>
        <taxon>Streptophyta</taxon>
        <taxon>Embryophyta</taxon>
        <taxon>Tracheophyta</taxon>
        <taxon>Spermatophyta</taxon>
        <taxon>Magnoliopsida</taxon>
        <taxon>Liliopsida</taxon>
        <taxon>Poales</taxon>
        <taxon>Poaceae</taxon>
        <taxon>PACMAD clade</taxon>
        <taxon>Arundinoideae</taxon>
        <taxon>Arundineae</taxon>
        <taxon>Arundo</taxon>
    </lineage>
</organism>
<reference evidence="1" key="2">
    <citation type="journal article" date="2015" name="Data Brief">
        <title>Shoot transcriptome of the giant reed, Arundo donax.</title>
        <authorList>
            <person name="Barrero R.A."/>
            <person name="Guerrero F.D."/>
            <person name="Moolhuijzen P."/>
            <person name="Goolsby J.A."/>
            <person name="Tidwell J."/>
            <person name="Bellgard S.E."/>
            <person name="Bellgard M.I."/>
        </authorList>
    </citation>
    <scope>NUCLEOTIDE SEQUENCE</scope>
    <source>
        <tissue evidence="1">Shoot tissue taken approximately 20 cm above the soil surface</tissue>
    </source>
</reference>
<evidence type="ECO:0000313" key="1">
    <source>
        <dbReference type="EMBL" id="JAD44466.1"/>
    </source>
</evidence>
<accession>A0A0A9A058</accession>
<name>A0A0A9A058_ARUDO</name>